<dbReference type="PANTHER" id="PTHR33215">
    <property type="entry name" value="PROTEIN DISTAL ANTENNA"/>
    <property type="match status" value="1"/>
</dbReference>
<dbReference type="RefSeq" id="WP_195134033.1">
    <property type="nucleotide sequence ID" value="NZ_JADLQX010000065.1"/>
</dbReference>
<evidence type="ECO:0000313" key="3">
    <source>
        <dbReference type="Proteomes" id="UP000702209"/>
    </source>
</evidence>
<dbReference type="EMBL" id="JADLQX010000065">
    <property type="protein sequence ID" value="MBF6302852.1"/>
    <property type="molecule type" value="Genomic_DNA"/>
</dbReference>
<dbReference type="InterPro" id="IPR002514">
    <property type="entry name" value="Transposase_8"/>
</dbReference>
<dbReference type="InterPro" id="IPR009057">
    <property type="entry name" value="Homeodomain-like_sf"/>
</dbReference>
<dbReference type="InterPro" id="IPR051839">
    <property type="entry name" value="RD_transcriptional_regulator"/>
</dbReference>
<gene>
    <name evidence="2" type="ORF">IU459_35805</name>
</gene>
<comment type="caution">
    <text evidence="2">The sequence shown here is derived from an EMBL/GenBank/DDBJ whole genome shotgun (WGS) entry which is preliminary data.</text>
</comment>
<keyword evidence="3" id="KW-1185">Reference proteome</keyword>
<name>A0ABS0D4D1_9NOCA</name>
<dbReference type="SUPFAM" id="SSF46689">
    <property type="entry name" value="Homeodomain-like"/>
    <property type="match status" value="1"/>
</dbReference>
<reference evidence="2 3" key="1">
    <citation type="submission" date="2020-10" db="EMBL/GenBank/DDBJ databases">
        <title>Identification of Nocardia species via Next-generation sequencing and recognition of intraspecies genetic diversity.</title>
        <authorList>
            <person name="Li P."/>
            <person name="Li P."/>
            <person name="Lu B."/>
        </authorList>
    </citation>
    <scope>NUCLEOTIDE SEQUENCE [LARGE SCALE GENOMIC DNA]</scope>
    <source>
        <strain evidence="2 3">BJ06-0157</strain>
    </source>
</reference>
<feature type="coiled-coil region" evidence="1">
    <location>
        <begin position="61"/>
        <end position="88"/>
    </location>
</feature>
<dbReference type="PANTHER" id="PTHR33215:SF13">
    <property type="entry name" value="PROTEIN DISTAL ANTENNA"/>
    <property type="match status" value="1"/>
</dbReference>
<protein>
    <submittedName>
        <fullName evidence="2">Transposase</fullName>
    </submittedName>
</protein>
<proteinExistence type="predicted"/>
<keyword evidence="1" id="KW-0175">Coiled coil</keyword>
<evidence type="ECO:0000313" key="2">
    <source>
        <dbReference type="EMBL" id="MBF6302852.1"/>
    </source>
</evidence>
<dbReference type="Pfam" id="PF01527">
    <property type="entry name" value="HTH_Tnp_1"/>
    <property type="match status" value="1"/>
</dbReference>
<dbReference type="Gene3D" id="1.10.10.60">
    <property type="entry name" value="Homeodomain-like"/>
    <property type="match status" value="1"/>
</dbReference>
<sequence>MAEKRRKFDPEFREGAVRIVRETGRPIAQVARELGINEGTLTNWVARDRQARDGAADERLSESERLELARLRRENAELAMERDVLKRSVVLWVKEATK</sequence>
<organism evidence="2 3">
    <name type="scientific">Nocardia amamiensis</name>
    <dbReference type="NCBI Taxonomy" id="404578"/>
    <lineage>
        <taxon>Bacteria</taxon>
        <taxon>Bacillati</taxon>
        <taxon>Actinomycetota</taxon>
        <taxon>Actinomycetes</taxon>
        <taxon>Mycobacteriales</taxon>
        <taxon>Nocardiaceae</taxon>
        <taxon>Nocardia</taxon>
    </lineage>
</organism>
<dbReference type="Proteomes" id="UP000702209">
    <property type="component" value="Unassembled WGS sequence"/>
</dbReference>
<evidence type="ECO:0000256" key="1">
    <source>
        <dbReference type="SAM" id="Coils"/>
    </source>
</evidence>
<accession>A0ABS0D4D1</accession>